<evidence type="ECO:0000256" key="4">
    <source>
        <dbReference type="ARBA" id="ARBA00023002"/>
    </source>
</evidence>
<evidence type="ECO:0000256" key="7">
    <source>
        <dbReference type="ARBA" id="ARBA00048754"/>
    </source>
</evidence>
<keyword evidence="12" id="KW-1185">Reference proteome</keyword>
<dbReference type="InterPro" id="IPR000262">
    <property type="entry name" value="FMN-dep_DH"/>
</dbReference>
<feature type="binding site" evidence="9">
    <location>
        <begin position="267"/>
        <end position="271"/>
    </location>
    <ligand>
        <name>FMN</name>
        <dbReference type="ChEBI" id="CHEBI:58210"/>
    </ligand>
</feature>
<evidence type="ECO:0000313" key="11">
    <source>
        <dbReference type="EMBL" id="MBR0574877.1"/>
    </source>
</evidence>
<feature type="domain" description="FMN hydroxy acid dehydrogenase" evidence="10">
    <location>
        <begin position="37"/>
        <end position="341"/>
    </location>
</feature>
<keyword evidence="4" id="KW-0560">Oxidoreductase</keyword>
<feature type="binding site" evidence="9">
    <location>
        <begin position="290"/>
        <end position="291"/>
    </location>
    <ligand>
        <name>FMN</name>
        <dbReference type="ChEBI" id="CHEBI:58210"/>
    </ligand>
</feature>
<feature type="binding site" evidence="9">
    <location>
        <position position="239"/>
    </location>
    <ligand>
        <name>glyoxylate</name>
        <dbReference type="ChEBI" id="CHEBI:36655"/>
    </ligand>
</feature>
<dbReference type="GO" id="GO:0010181">
    <property type="term" value="F:FMN binding"/>
    <property type="evidence" value="ECO:0007669"/>
    <property type="project" value="InterPro"/>
</dbReference>
<proteinExistence type="inferred from homology"/>
<evidence type="ECO:0000256" key="3">
    <source>
        <dbReference type="ARBA" id="ARBA00022643"/>
    </source>
</evidence>
<feature type="binding site" evidence="9">
    <location>
        <position position="212"/>
    </location>
    <ligand>
        <name>FMN</name>
        <dbReference type="ChEBI" id="CHEBI:58210"/>
    </ligand>
</feature>
<dbReference type="PROSITE" id="PS51349">
    <property type="entry name" value="FMN_HYDROXY_ACID_DH_2"/>
    <property type="match status" value="1"/>
</dbReference>
<dbReference type="InterPro" id="IPR013785">
    <property type="entry name" value="Aldolase_TIM"/>
</dbReference>
<evidence type="ECO:0000256" key="9">
    <source>
        <dbReference type="PIRSR" id="PIRSR000138-2"/>
    </source>
</evidence>
<evidence type="ECO:0000259" key="10">
    <source>
        <dbReference type="PROSITE" id="PS51349"/>
    </source>
</evidence>
<feature type="binding site" evidence="9">
    <location>
        <position position="234"/>
    </location>
    <ligand>
        <name>FMN</name>
        <dbReference type="ChEBI" id="CHEBI:58210"/>
    </ligand>
</feature>
<dbReference type="PANTHER" id="PTHR10578">
    <property type="entry name" value="S -2-HYDROXY-ACID OXIDASE-RELATED"/>
    <property type="match status" value="1"/>
</dbReference>
<dbReference type="Pfam" id="PF01070">
    <property type="entry name" value="FMN_dh"/>
    <property type="match status" value="2"/>
</dbReference>
<evidence type="ECO:0000256" key="6">
    <source>
        <dbReference type="ARBA" id="ARBA00029513"/>
    </source>
</evidence>
<dbReference type="PIRSF" id="PIRSF000138">
    <property type="entry name" value="Al-hdrx_acd_dh"/>
    <property type="match status" value="1"/>
</dbReference>
<dbReference type="EMBL" id="JAGSCS010000001">
    <property type="protein sequence ID" value="MBR0574877.1"/>
    <property type="molecule type" value="Genomic_DNA"/>
</dbReference>
<name>A0A941CMN0_9CLOT</name>
<feature type="active site" description="Proton acceptor" evidence="8">
    <location>
        <position position="236"/>
    </location>
</feature>
<organism evidence="11 12">
    <name type="scientific">Proteiniclasticum sediminis</name>
    <dbReference type="NCBI Taxonomy" id="2804028"/>
    <lineage>
        <taxon>Bacteria</taxon>
        <taxon>Bacillati</taxon>
        <taxon>Bacillota</taxon>
        <taxon>Clostridia</taxon>
        <taxon>Eubacteriales</taxon>
        <taxon>Clostridiaceae</taxon>
        <taxon>Proteiniclasticum</taxon>
    </lineage>
</organism>
<feature type="binding site" evidence="9">
    <location>
        <position position="236"/>
    </location>
    <ligand>
        <name>FMN</name>
        <dbReference type="ChEBI" id="CHEBI:58210"/>
    </ligand>
</feature>
<evidence type="ECO:0000256" key="1">
    <source>
        <dbReference type="ARBA" id="ARBA00001917"/>
    </source>
</evidence>
<dbReference type="SUPFAM" id="SSF51395">
    <property type="entry name" value="FMN-linked oxidoreductases"/>
    <property type="match status" value="1"/>
</dbReference>
<protein>
    <recommendedName>
        <fullName evidence="6">L-lactate oxidase</fullName>
    </recommendedName>
</protein>
<comment type="cofactor">
    <cofactor evidence="1">
        <name>FMN</name>
        <dbReference type="ChEBI" id="CHEBI:58210"/>
    </cofactor>
</comment>
<dbReference type="GO" id="GO:0016491">
    <property type="term" value="F:oxidoreductase activity"/>
    <property type="evidence" value="ECO:0007669"/>
    <property type="project" value="UniProtKB-KW"/>
</dbReference>
<evidence type="ECO:0000256" key="5">
    <source>
        <dbReference type="ARBA" id="ARBA00024042"/>
    </source>
</evidence>
<evidence type="ECO:0000313" key="12">
    <source>
        <dbReference type="Proteomes" id="UP000675379"/>
    </source>
</evidence>
<dbReference type="AlphaFoldDB" id="A0A941CMN0"/>
<sequence length="341" mass="36107">MTLKEAAKNAKELMMPQCRMCPECNGIACRGEVPGMGGKGTGASFMNNYKALAAFTLNMRTLHDVHEPDLSFDLFGQTLAMPVMPAPVTGVKINMGNKVSEEDYIRAVVQGSRAVGIVPMVGDSAFKSFLEDNLKVLKEEQLAGIPFIKPWNNEELLSRIGLAMTSNPFAIGVDIDSAGLDTLKMHGQRVDPKSLADLQLIKKSLTVPFIVKGIMTPDEALLALEAGADALVVSNHGGRVLDSVPGTATVLPAIVEAVAGRAKVFVDGGVRSGVDVFKMLALGADAVLIGRPFAQYAIGGGEEAVTLYGKKIYTELKGAMLMTGCKNLAEVRAKGKTVLNG</sequence>
<keyword evidence="2 9" id="KW-0285">Flavoprotein</keyword>
<dbReference type="InterPro" id="IPR037396">
    <property type="entry name" value="FMN_HAD"/>
</dbReference>
<dbReference type="InterPro" id="IPR012133">
    <property type="entry name" value="Alpha-hydoxy_acid_DH_FMN"/>
</dbReference>
<dbReference type="CDD" id="cd02809">
    <property type="entry name" value="alpha_hydroxyacid_oxid_FMN"/>
    <property type="match status" value="1"/>
</dbReference>
<comment type="caution">
    <text evidence="11">The sequence shown here is derived from an EMBL/GenBank/DDBJ whole genome shotgun (WGS) entry which is preliminary data.</text>
</comment>
<evidence type="ECO:0000256" key="8">
    <source>
        <dbReference type="PIRSR" id="PIRSR000138-1"/>
    </source>
</evidence>
<comment type="similarity">
    <text evidence="5">Belongs to the FMN-dependent alpha-hydroxy acid dehydrogenase family.</text>
</comment>
<dbReference type="Proteomes" id="UP000675379">
    <property type="component" value="Unassembled WGS sequence"/>
</dbReference>
<accession>A0A941CMN0</accession>
<reference evidence="11" key="1">
    <citation type="submission" date="2021-04" db="EMBL/GenBank/DDBJ databases">
        <title>Proteiniclasticum sedimins sp. nov., an obligate anaerobic bacterium isolated from anaerobic sludge.</title>
        <authorList>
            <person name="Liu J."/>
        </authorList>
    </citation>
    <scope>NUCLEOTIDE SEQUENCE</scope>
    <source>
        <strain evidence="11">BAD-10</strain>
    </source>
</reference>
<keyword evidence="3 9" id="KW-0288">FMN</keyword>
<dbReference type="RefSeq" id="WP_211799391.1">
    <property type="nucleotide sequence ID" value="NZ_JAGSCS010000001.1"/>
</dbReference>
<comment type="catalytic activity">
    <reaction evidence="7">
        <text>(S)-lactate + O2 = pyruvate + H2O2</text>
        <dbReference type="Rhea" id="RHEA:55868"/>
        <dbReference type="ChEBI" id="CHEBI:15361"/>
        <dbReference type="ChEBI" id="CHEBI:15379"/>
        <dbReference type="ChEBI" id="CHEBI:16240"/>
        <dbReference type="ChEBI" id="CHEBI:16651"/>
    </reaction>
    <physiologicalReaction direction="left-to-right" evidence="7">
        <dbReference type="Rhea" id="RHEA:55869"/>
    </physiologicalReaction>
</comment>
<dbReference type="PANTHER" id="PTHR10578:SF107">
    <property type="entry name" value="2-HYDROXYACID OXIDASE 1"/>
    <property type="match status" value="1"/>
</dbReference>
<evidence type="ECO:0000256" key="2">
    <source>
        <dbReference type="ARBA" id="ARBA00022630"/>
    </source>
</evidence>
<dbReference type="Gene3D" id="3.20.20.70">
    <property type="entry name" value="Aldolase class I"/>
    <property type="match status" value="1"/>
</dbReference>
<gene>
    <name evidence="11" type="ORF">KCG48_00845</name>
</gene>